<protein>
    <recommendedName>
        <fullName evidence="2">Replication factor A C-terminal domain-containing protein</fullName>
    </recommendedName>
</protein>
<dbReference type="InterPro" id="IPR013955">
    <property type="entry name" value="Rep_factor-A_C"/>
</dbReference>
<evidence type="ECO:0000259" key="2">
    <source>
        <dbReference type="Pfam" id="PF08646"/>
    </source>
</evidence>
<evidence type="ECO:0000256" key="1">
    <source>
        <dbReference type="SAM" id="MobiDB-lite"/>
    </source>
</evidence>
<dbReference type="AlphaFoldDB" id="A0ABD2J8B1"/>
<dbReference type="Pfam" id="PF08646">
    <property type="entry name" value="Rep_fac-A_C"/>
    <property type="match status" value="1"/>
</dbReference>
<reference evidence="3 4" key="1">
    <citation type="submission" date="2024-10" db="EMBL/GenBank/DDBJ databases">
        <authorList>
            <person name="Kim D."/>
        </authorList>
    </citation>
    <scope>NUCLEOTIDE SEQUENCE [LARGE SCALE GENOMIC DNA]</scope>
    <source>
        <strain evidence="3">Taebaek</strain>
    </source>
</reference>
<gene>
    <name evidence="3" type="ORF">niasHS_008366</name>
</gene>
<evidence type="ECO:0000313" key="4">
    <source>
        <dbReference type="Proteomes" id="UP001620645"/>
    </source>
</evidence>
<proteinExistence type="predicted"/>
<accession>A0ABD2J8B1</accession>
<comment type="caution">
    <text evidence="3">The sequence shown here is derived from an EMBL/GenBank/DDBJ whole genome shotgun (WGS) entry which is preliminary data.</text>
</comment>
<dbReference type="EMBL" id="JBICCN010000189">
    <property type="protein sequence ID" value="KAL3086768.1"/>
    <property type="molecule type" value="Genomic_DNA"/>
</dbReference>
<keyword evidence="4" id="KW-1185">Reference proteome</keyword>
<feature type="domain" description="Replication factor A C-terminal" evidence="2">
    <location>
        <begin position="46"/>
        <end position="156"/>
    </location>
</feature>
<organism evidence="3 4">
    <name type="scientific">Heterodera schachtii</name>
    <name type="common">Sugarbeet cyst nematode worm</name>
    <name type="synonym">Tylenchus schachtii</name>
    <dbReference type="NCBI Taxonomy" id="97005"/>
    <lineage>
        <taxon>Eukaryota</taxon>
        <taxon>Metazoa</taxon>
        <taxon>Ecdysozoa</taxon>
        <taxon>Nematoda</taxon>
        <taxon>Chromadorea</taxon>
        <taxon>Rhabditida</taxon>
        <taxon>Tylenchina</taxon>
        <taxon>Tylenchomorpha</taxon>
        <taxon>Tylenchoidea</taxon>
        <taxon>Heteroderidae</taxon>
        <taxon>Heteroderinae</taxon>
        <taxon>Heterodera</taxon>
    </lineage>
</organism>
<dbReference type="SUPFAM" id="SSF50249">
    <property type="entry name" value="Nucleic acid-binding proteins"/>
    <property type="match status" value="1"/>
</dbReference>
<dbReference type="Proteomes" id="UP001620645">
    <property type="component" value="Unassembled WGS sequence"/>
</dbReference>
<sequence length="220" mass="24582">MSGLNRFQIAASPKKRFADEFPPSCKDLHDVKKYNAPGIFYVRAKVTDLQFALYKACPNKIKGLPCKKKLDAENHCDNCGQRANLSLRGMYMRLDLQDCNNPEINQQATLFAFCAESYLDMKVEQFAAMVEQRPEKLEALLQSKIGQIISVKLSLKAKGEHGLLDWVISAIIEEKKKEVAVDEGHNGDGTEEGEIITLDGSDYNMATAGGEPLKKRARKN</sequence>
<dbReference type="Gene3D" id="2.40.50.140">
    <property type="entry name" value="Nucleic acid-binding proteins"/>
    <property type="match status" value="1"/>
</dbReference>
<evidence type="ECO:0000313" key="3">
    <source>
        <dbReference type="EMBL" id="KAL3086768.1"/>
    </source>
</evidence>
<feature type="region of interest" description="Disordered" evidence="1">
    <location>
        <begin position="182"/>
        <end position="220"/>
    </location>
</feature>
<dbReference type="InterPro" id="IPR012340">
    <property type="entry name" value="NA-bd_OB-fold"/>
</dbReference>
<name>A0ABD2J8B1_HETSC</name>